<feature type="chain" id="PRO_5008548654" evidence="1">
    <location>
        <begin position="21"/>
        <end position="72"/>
    </location>
</feature>
<reference evidence="2" key="1">
    <citation type="journal article" date="2016" name="J. Proteomics">
        <title>Transcriptomic analysis of the venom glands from the scorpion Hadogenes troglodytes revealed unique and extremely high diversity of the venom peptides.</title>
        <authorList>
            <person name="Zhong J."/>
            <person name="Zeng X.C."/>
            <person name="Zeng X."/>
            <person name="Nie Y."/>
            <person name="Zhang L."/>
            <person name="Wu S."/>
            <person name="Bao A."/>
        </authorList>
    </citation>
    <scope>NUCLEOTIDE SEQUENCE</scope>
</reference>
<organism evidence="2">
    <name type="scientific">Hadogenes troglodytes</name>
    <dbReference type="NCBI Taxonomy" id="1577150"/>
    <lineage>
        <taxon>Eukaryota</taxon>
        <taxon>Metazoa</taxon>
        <taxon>Ecdysozoa</taxon>
        <taxon>Arthropoda</taxon>
        <taxon>Chelicerata</taxon>
        <taxon>Arachnida</taxon>
        <taxon>Scorpiones</taxon>
        <taxon>Iurida</taxon>
        <taxon>Scorpionoidea</taxon>
        <taxon>Hemiscorpiidae</taxon>
        <taxon>Hadogenes</taxon>
    </lineage>
</organism>
<name>A0A1B3IJ63_9SCOR</name>
<feature type="signal peptide" evidence="1">
    <location>
        <begin position="1"/>
        <end position="20"/>
    </location>
</feature>
<protein>
    <submittedName>
        <fullName evidence="2">Venom peptide HtUz</fullName>
    </submittedName>
</protein>
<dbReference type="AlphaFoldDB" id="A0A1B3IJ63"/>
<keyword evidence="1" id="KW-0732">Signal</keyword>
<accession>A0A1B3IJ63</accession>
<dbReference type="EMBL" id="KU643133">
    <property type="protein sequence ID" value="AOF40225.1"/>
    <property type="molecule type" value="mRNA"/>
</dbReference>
<sequence>MRAALLSLAIAMVFFNYTEARCHHRCTPTSQTCGSDDECLDSCSDGQQGFCKRSTCICCQVPTESPEPVTSP</sequence>
<evidence type="ECO:0000256" key="1">
    <source>
        <dbReference type="SAM" id="SignalP"/>
    </source>
</evidence>
<proteinExistence type="evidence at transcript level"/>
<evidence type="ECO:0000313" key="2">
    <source>
        <dbReference type="EMBL" id="AOF40225.1"/>
    </source>
</evidence>